<accession>A0ABX4TXT4</accession>
<feature type="domain" description="Polypeptide-transport-associated ShlB-type" evidence="1">
    <location>
        <begin position="36"/>
        <end position="67"/>
    </location>
</feature>
<dbReference type="EMBL" id="PJCJ01000026">
    <property type="protein sequence ID" value="PLV08961.1"/>
    <property type="molecule type" value="Genomic_DNA"/>
</dbReference>
<dbReference type="Pfam" id="PF08479">
    <property type="entry name" value="POTRA_2"/>
    <property type="match status" value="1"/>
</dbReference>
<reference evidence="2 3" key="1">
    <citation type="submission" date="2017-12" db="EMBL/GenBank/DDBJ databases">
        <title>Detection of the carbapenemase gene blaVIM-5 in members of the Pseudomonas putida group isolated from polluted Nigerian wetlands.</title>
        <authorList>
            <person name="Adelowo O."/>
            <person name="Vollmers J."/>
            <person name="Maeusezahl I."/>
            <person name="Kaster A.-K."/>
            <person name="Mueller J.A."/>
        </authorList>
    </citation>
    <scope>NUCLEOTIDE SEQUENCE [LARGE SCALE GENOMIC DNA]</scope>
    <source>
        <strain evidence="2 3">MR69</strain>
    </source>
</reference>
<evidence type="ECO:0000313" key="2">
    <source>
        <dbReference type="EMBL" id="PLV08961.1"/>
    </source>
</evidence>
<proteinExistence type="predicted"/>
<protein>
    <recommendedName>
        <fullName evidence="1">Polypeptide-transport-associated ShlB-type domain-containing protein</fullName>
    </recommendedName>
</protein>
<keyword evidence="3" id="KW-1185">Reference proteome</keyword>
<dbReference type="Proteomes" id="UP000234744">
    <property type="component" value="Unassembled WGS sequence"/>
</dbReference>
<evidence type="ECO:0000259" key="1">
    <source>
        <dbReference type="Pfam" id="PF08479"/>
    </source>
</evidence>
<comment type="caution">
    <text evidence="2">The sequence shown here is derived from an EMBL/GenBank/DDBJ whole genome shotgun (WGS) entry which is preliminary data.</text>
</comment>
<sequence length="84" mass="9122">MPSLPRPQRRLEQLKELPGKGAETVGPAKPIDSRCFPINDIVLDGADELSTSERERLLKPYLGQCLGVVHGPRSVGRCCRPSAG</sequence>
<name>A0ABX4TXT4_PSEDL</name>
<gene>
    <name evidence="2" type="ORF">CXG47_24920</name>
</gene>
<dbReference type="InterPro" id="IPR013686">
    <property type="entry name" value="Polypept-transport_assoc_ShlB"/>
</dbReference>
<evidence type="ECO:0000313" key="3">
    <source>
        <dbReference type="Proteomes" id="UP000234744"/>
    </source>
</evidence>
<organism evidence="2 3">
    <name type="scientific">Pseudomonas plecoglossicida</name>
    <dbReference type="NCBI Taxonomy" id="70775"/>
    <lineage>
        <taxon>Bacteria</taxon>
        <taxon>Pseudomonadati</taxon>
        <taxon>Pseudomonadota</taxon>
        <taxon>Gammaproteobacteria</taxon>
        <taxon>Pseudomonadales</taxon>
        <taxon>Pseudomonadaceae</taxon>
        <taxon>Pseudomonas</taxon>
    </lineage>
</organism>